<dbReference type="Proteomes" id="UP001500804">
    <property type="component" value="Unassembled WGS sequence"/>
</dbReference>
<proteinExistence type="predicted"/>
<gene>
    <name evidence="2" type="ORF">GCM10023320_27480</name>
</gene>
<keyword evidence="3" id="KW-1185">Reference proteome</keyword>
<name>A0ABP9NL43_9PSEU</name>
<accession>A0ABP9NL43</accession>
<protein>
    <submittedName>
        <fullName evidence="2">Uncharacterized protein</fullName>
    </submittedName>
</protein>
<organism evidence="2 3">
    <name type="scientific">Pseudonocardia adelaidensis</name>
    <dbReference type="NCBI Taxonomy" id="648754"/>
    <lineage>
        <taxon>Bacteria</taxon>
        <taxon>Bacillati</taxon>
        <taxon>Actinomycetota</taxon>
        <taxon>Actinomycetes</taxon>
        <taxon>Pseudonocardiales</taxon>
        <taxon>Pseudonocardiaceae</taxon>
        <taxon>Pseudonocardia</taxon>
    </lineage>
</organism>
<reference evidence="3" key="1">
    <citation type="journal article" date="2019" name="Int. J. Syst. Evol. Microbiol.">
        <title>The Global Catalogue of Microorganisms (GCM) 10K type strain sequencing project: providing services to taxonomists for standard genome sequencing and annotation.</title>
        <authorList>
            <consortium name="The Broad Institute Genomics Platform"/>
            <consortium name="The Broad Institute Genome Sequencing Center for Infectious Disease"/>
            <person name="Wu L."/>
            <person name="Ma J."/>
        </authorList>
    </citation>
    <scope>NUCLEOTIDE SEQUENCE [LARGE SCALE GENOMIC DNA]</scope>
    <source>
        <strain evidence="3">JCM 18302</strain>
    </source>
</reference>
<evidence type="ECO:0000313" key="2">
    <source>
        <dbReference type="EMBL" id="GAA5120353.1"/>
    </source>
</evidence>
<dbReference type="EMBL" id="BAABJO010000009">
    <property type="protein sequence ID" value="GAA5120353.1"/>
    <property type="molecule type" value="Genomic_DNA"/>
</dbReference>
<evidence type="ECO:0000256" key="1">
    <source>
        <dbReference type="SAM" id="MobiDB-lite"/>
    </source>
</evidence>
<comment type="caution">
    <text evidence="2">The sequence shown here is derived from an EMBL/GenBank/DDBJ whole genome shotgun (WGS) entry which is preliminary data.</text>
</comment>
<sequence>MLYQTGAREDPMFDPLAMVIADKATVQHVMSGCPDAPTTPDRPPRQRLHRPRRLVVTALRRLADRIEPECVPAS</sequence>
<evidence type="ECO:0000313" key="3">
    <source>
        <dbReference type="Proteomes" id="UP001500804"/>
    </source>
</evidence>
<feature type="region of interest" description="Disordered" evidence="1">
    <location>
        <begin position="30"/>
        <end position="49"/>
    </location>
</feature>